<dbReference type="Pfam" id="PF07508">
    <property type="entry name" value="Recombinase"/>
    <property type="match status" value="1"/>
</dbReference>
<feature type="domain" description="Recombinase" evidence="8">
    <location>
        <begin position="173"/>
        <end position="294"/>
    </location>
</feature>
<keyword evidence="2" id="KW-0238">DNA-binding</keyword>
<dbReference type="Proteomes" id="UP001243496">
    <property type="component" value="Chromosome"/>
</dbReference>
<dbReference type="RefSeq" id="WP_306857841.1">
    <property type="nucleotide sequence ID" value="NZ_CP132968.1"/>
</dbReference>
<evidence type="ECO:0000313" key="9">
    <source>
        <dbReference type="EMBL" id="WMD17392.1"/>
    </source>
</evidence>
<feature type="domain" description="Resolvase/invertase-type recombinase catalytic" evidence="7">
    <location>
        <begin position="18"/>
        <end position="165"/>
    </location>
</feature>
<dbReference type="InterPro" id="IPR038109">
    <property type="entry name" value="DNA_bind_recomb_sf"/>
</dbReference>
<dbReference type="PROSITE" id="PS51737">
    <property type="entry name" value="RECOMBINASE_DNA_BIND"/>
    <property type="match status" value="1"/>
</dbReference>
<dbReference type="CDD" id="cd03768">
    <property type="entry name" value="SR_ResInv"/>
    <property type="match status" value="1"/>
</dbReference>
<dbReference type="Gene3D" id="3.40.50.1390">
    <property type="entry name" value="Resolvase, N-terminal catalytic domain"/>
    <property type="match status" value="1"/>
</dbReference>
<dbReference type="Pfam" id="PF00239">
    <property type="entry name" value="Resolvase"/>
    <property type="match status" value="1"/>
</dbReference>
<dbReference type="AlphaFoldDB" id="A0AAQ3JK21"/>
<dbReference type="GO" id="GO:0015074">
    <property type="term" value="P:DNA integration"/>
    <property type="evidence" value="ECO:0007669"/>
    <property type="project" value="UniProtKB-KW"/>
</dbReference>
<evidence type="ECO:0000259" key="8">
    <source>
        <dbReference type="PROSITE" id="PS51737"/>
    </source>
</evidence>
<accession>A0AAQ3JK21</accession>
<dbReference type="PANTHER" id="PTHR30461">
    <property type="entry name" value="DNA-INVERTASE FROM LAMBDOID PROPHAGE"/>
    <property type="match status" value="1"/>
</dbReference>
<dbReference type="EMBL" id="CP132968">
    <property type="protein sequence ID" value="WMD17392.1"/>
    <property type="molecule type" value="Genomic_DNA"/>
</dbReference>
<dbReference type="PROSITE" id="PS00397">
    <property type="entry name" value="RECOMBINASES_1"/>
    <property type="match status" value="1"/>
</dbReference>
<dbReference type="SMART" id="SM00857">
    <property type="entry name" value="Resolvase"/>
    <property type="match status" value="1"/>
</dbReference>
<dbReference type="SUPFAM" id="SSF53041">
    <property type="entry name" value="Resolvase-like"/>
    <property type="match status" value="1"/>
</dbReference>
<dbReference type="InterPro" id="IPR050639">
    <property type="entry name" value="SSR_resolvase"/>
</dbReference>
<feature type="coiled-coil region" evidence="6">
    <location>
        <begin position="437"/>
        <end position="464"/>
    </location>
</feature>
<dbReference type="GO" id="GO:0000150">
    <property type="term" value="F:DNA strand exchange activity"/>
    <property type="evidence" value="ECO:0007669"/>
    <property type="project" value="InterPro"/>
</dbReference>
<dbReference type="InterPro" id="IPR036162">
    <property type="entry name" value="Resolvase-like_N_sf"/>
</dbReference>
<evidence type="ECO:0000256" key="4">
    <source>
        <dbReference type="PIRSR" id="PIRSR606118-50"/>
    </source>
</evidence>
<dbReference type="PROSITE" id="PS51736">
    <property type="entry name" value="RECOMBINASES_3"/>
    <property type="match status" value="1"/>
</dbReference>
<evidence type="ECO:0000256" key="3">
    <source>
        <dbReference type="ARBA" id="ARBA00023172"/>
    </source>
</evidence>
<keyword evidence="1" id="KW-0229">DNA integration</keyword>
<protein>
    <submittedName>
        <fullName evidence="9">Recombinase family protein</fullName>
    </submittedName>
</protein>
<organism evidence="9 10">
    <name type="scientific">Anaerostipes hadrus</name>
    <dbReference type="NCBI Taxonomy" id="649756"/>
    <lineage>
        <taxon>Bacteria</taxon>
        <taxon>Bacillati</taxon>
        <taxon>Bacillota</taxon>
        <taxon>Clostridia</taxon>
        <taxon>Lachnospirales</taxon>
        <taxon>Lachnospiraceae</taxon>
        <taxon>Anaerostipes</taxon>
    </lineage>
</organism>
<dbReference type="InterPro" id="IPR011109">
    <property type="entry name" value="DNA_bind_recombinase_dom"/>
</dbReference>
<dbReference type="InterPro" id="IPR025827">
    <property type="entry name" value="Zn_ribbon_recom_dom"/>
</dbReference>
<reference evidence="9" key="1">
    <citation type="submission" date="2023-08" db="EMBL/GenBank/DDBJ databases">
        <title>Complete Genome Sequences of butyrate producing Anaerostipes hadrus strains BA1 and GIF7 isolated from the terminal ileum of a healthy lean male.</title>
        <authorList>
            <person name="Low A."/>
            <person name="Sheludchenko M."/>
            <person name="Cheng H.E."/>
            <person name="Koh X.Q."/>
            <person name="Lee J."/>
        </authorList>
    </citation>
    <scope>NUCLEOTIDE SEQUENCE</scope>
    <source>
        <strain evidence="9">BA1</strain>
    </source>
</reference>
<feature type="active site" description="O-(5'-phospho-DNA)-serine intermediate" evidence="4 5">
    <location>
        <position position="26"/>
    </location>
</feature>
<evidence type="ECO:0000259" key="7">
    <source>
        <dbReference type="PROSITE" id="PS51736"/>
    </source>
</evidence>
<dbReference type="InterPro" id="IPR006118">
    <property type="entry name" value="Recombinase_CS"/>
</dbReference>
<keyword evidence="6" id="KW-0175">Coiled coil</keyword>
<evidence type="ECO:0000313" key="10">
    <source>
        <dbReference type="Proteomes" id="UP001243496"/>
    </source>
</evidence>
<gene>
    <name evidence="9" type="ORF">RBI15_04680</name>
</gene>
<sequence length="578" mass="66878">MNTLSALNITPSPPRMCRVAIYIRVSTLQQVDKDSLPMQRKDLIAYSKLILNTDDYVIFEDAGYSGKNTIRPRYQDMMDQIRTGAFTHLLVWKIDRISRNLLDFAQMYQELKELNVTFVSKNEQFNTSTAMGEAMLKIILVFAELERNMTSERVTATMISRANTGKWNGGRVPYGYKYDPEEEDFLIVANESNTVKLIHDKYEELQSLVYLARYMNEHGYRTRSGNEWSPSSLAIILKSWWYCGCYEYNKRKAGNRQKLKDKSEWIMIEDHHIAIISYDQKERVLAILKGNKRYATDHNLYVKGIHVHVFGGLCWCRNCGKKMTSTSSNKNRSWQYSKYLCSTRRRSLTKCRGRSTSDPVLGEFIFNYILNMLNAQKGFDSIHSPADLQAALLTGDAFSDIKSIDQEELNDLYNILSSSVVGNIYGRSFNVNKAKKNDEVQSSLTILKAEKKKLDRALDRLTNLYLYDDMAISEKDYMTKKTEIETKIAEIDEKIGIVNKNSVDNSITDEEFVDKASTFIITQKLTNRNYISYKRLATSVDPKILYMFTHDVIDYIDIYNGKVQRIVFRNGLSQTFIR</sequence>
<dbReference type="InterPro" id="IPR006119">
    <property type="entry name" value="Resolv_N"/>
</dbReference>
<dbReference type="Pfam" id="PF13408">
    <property type="entry name" value="Zn_ribbon_recom"/>
    <property type="match status" value="1"/>
</dbReference>
<evidence type="ECO:0000256" key="2">
    <source>
        <dbReference type="ARBA" id="ARBA00023125"/>
    </source>
</evidence>
<dbReference type="GO" id="GO:0003677">
    <property type="term" value="F:DNA binding"/>
    <property type="evidence" value="ECO:0007669"/>
    <property type="project" value="UniProtKB-KW"/>
</dbReference>
<evidence type="ECO:0000256" key="5">
    <source>
        <dbReference type="PROSITE-ProRule" id="PRU10137"/>
    </source>
</evidence>
<dbReference type="Gene3D" id="3.90.1750.20">
    <property type="entry name" value="Putative Large Serine Recombinase, Chain B, Domain 2"/>
    <property type="match status" value="1"/>
</dbReference>
<evidence type="ECO:0000256" key="6">
    <source>
        <dbReference type="SAM" id="Coils"/>
    </source>
</evidence>
<evidence type="ECO:0000256" key="1">
    <source>
        <dbReference type="ARBA" id="ARBA00022908"/>
    </source>
</evidence>
<proteinExistence type="predicted"/>
<keyword evidence="3" id="KW-0233">DNA recombination</keyword>
<name>A0AAQ3JK21_ANAHA</name>
<dbReference type="GeneID" id="92740674"/>
<dbReference type="PANTHER" id="PTHR30461:SF23">
    <property type="entry name" value="DNA RECOMBINASE-RELATED"/>
    <property type="match status" value="1"/>
</dbReference>